<sequence length="349" mass="39832">MDIIQATGRKRETYQVQLEYSLLWECAMGIAAVTNTPLLHTLEKPMEHWKQLKASLSKELLGHLAFVEKHNTWKALLQLLHQQAFASLPDFLAYIERLAPEELKSICLPYLGKEHQNSRKQAASGDRKAAQELQELANGNPFFPAYIDFICTTDPAELKRHLAEVMSGWYEADIEPEAEQLLAVLTRDSEAKSSMQQRMTPEELVEWATGGIAYSPEPSVHRVLLIPQIVYRPWNIEADIEGTKVFHYPVASDSIHPADKYMPDASLVLKHKALGDEIRLRIVKLLSEEDRSLQDLTDRLNIGKSTIHHHLKLLRAARLVDIRDAKYRVKTKAIDTLAQELADYLRQDE</sequence>
<organism evidence="5 6">
    <name type="scientific">Paenibacillus tyrfis</name>
    <dbReference type="NCBI Taxonomy" id="1501230"/>
    <lineage>
        <taxon>Bacteria</taxon>
        <taxon>Bacillati</taxon>
        <taxon>Bacillota</taxon>
        <taxon>Bacilli</taxon>
        <taxon>Bacillales</taxon>
        <taxon>Paenibacillaceae</taxon>
        <taxon>Paenibacillus</taxon>
    </lineage>
</organism>
<dbReference type="SMART" id="SM00418">
    <property type="entry name" value="HTH_ARSR"/>
    <property type="match status" value="1"/>
</dbReference>
<comment type="caution">
    <text evidence="5">The sequence shown here is derived from an EMBL/GenBank/DDBJ whole genome shotgun (WGS) entry which is preliminary data.</text>
</comment>
<protein>
    <submittedName>
        <fullName evidence="5">ArsR family transcriptional regulator</fullName>
    </submittedName>
</protein>
<keyword evidence="3" id="KW-0804">Transcription</keyword>
<gene>
    <name evidence="5" type="ORF">ET33_07475</name>
</gene>
<dbReference type="OrthoDB" id="2646147at2"/>
<name>A0A081P1K4_9BACL</name>
<feature type="domain" description="HTH arsR-type" evidence="4">
    <location>
        <begin position="259"/>
        <end position="349"/>
    </location>
</feature>
<evidence type="ECO:0000259" key="4">
    <source>
        <dbReference type="PROSITE" id="PS50987"/>
    </source>
</evidence>
<dbReference type="Proteomes" id="UP000028123">
    <property type="component" value="Unassembled WGS sequence"/>
</dbReference>
<dbReference type="InterPro" id="IPR001845">
    <property type="entry name" value="HTH_ArsR_DNA-bd_dom"/>
</dbReference>
<evidence type="ECO:0000313" key="5">
    <source>
        <dbReference type="EMBL" id="KEQ24577.1"/>
    </source>
</evidence>
<keyword evidence="2" id="KW-0238">DNA-binding</keyword>
<evidence type="ECO:0000256" key="2">
    <source>
        <dbReference type="ARBA" id="ARBA00023125"/>
    </source>
</evidence>
<evidence type="ECO:0000313" key="6">
    <source>
        <dbReference type="Proteomes" id="UP000028123"/>
    </source>
</evidence>
<dbReference type="Gene3D" id="1.10.10.10">
    <property type="entry name" value="Winged helix-like DNA-binding domain superfamily/Winged helix DNA-binding domain"/>
    <property type="match status" value="1"/>
</dbReference>
<keyword evidence="6" id="KW-1185">Reference proteome</keyword>
<keyword evidence="1" id="KW-0805">Transcription regulation</keyword>
<dbReference type="GO" id="GO:0003700">
    <property type="term" value="F:DNA-binding transcription factor activity"/>
    <property type="evidence" value="ECO:0007669"/>
    <property type="project" value="InterPro"/>
</dbReference>
<dbReference type="Pfam" id="PF01022">
    <property type="entry name" value="HTH_5"/>
    <property type="match status" value="1"/>
</dbReference>
<dbReference type="SUPFAM" id="SSF46785">
    <property type="entry name" value="Winged helix' DNA-binding domain"/>
    <property type="match status" value="1"/>
</dbReference>
<dbReference type="InterPro" id="IPR051081">
    <property type="entry name" value="HTH_MetalResp_TranReg"/>
</dbReference>
<evidence type="ECO:0000256" key="1">
    <source>
        <dbReference type="ARBA" id="ARBA00023015"/>
    </source>
</evidence>
<dbReference type="PANTHER" id="PTHR33154:SF18">
    <property type="entry name" value="ARSENICAL RESISTANCE OPERON REPRESSOR"/>
    <property type="match status" value="1"/>
</dbReference>
<dbReference type="RefSeq" id="WP_036684850.1">
    <property type="nucleotide sequence ID" value="NZ_JNVM01000015.1"/>
</dbReference>
<dbReference type="InterPro" id="IPR036388">
    <property type="entry name" value="WH-like_DNA-bd_sf"/>
</dbReference>
<dbReference type="EMBL" id="JNVM01000015">
    <property type="protein sequence ID" value="KEQ24577.1"/>
    <property type="molecule type" value="Genomic_DNA"/>
</dbReference>
<dbReference type="eggNOG" id="COG0640">
    <property type="taxonomic scope" value="Bacteria"/>
</dbReference>
<reference evidence="5 6" key="1">
    <citation type="submission" date="2014-06" db="EMBL/GenBank/DDBJ databases">
        <title>Draft genome sequence of Paenibacillus sp. MSt1.</title>
        <authorList>
            <person name="Aw Y.K."/>
            <person name="Ong K.S."/>
            <person name="Gan H.M."/>
            <person name="Lee S.M."/>
        </authorList>
    </citation>
    <scope>NUCLEOTIDE SEQUENCE [LARGE SCALE GENOMIC DNA]</scope>
    <source>
        <strain evidence="5 6">MSt1</strain>
    </source>
</reference>
<dbReference type="GO" id="GO:0003677">
    <property type="term" value="F:DNA binding"/>
    <property type="evidence" value="ECO:0007669"/>
    <property type="project" value="UniProtKB-KW"/>
</dbReference>
<dbReference type="PANTHER" id="PTHR33154">
    <property type="entry name" value="TRANSCRIPTIONAL REGULATOR, ARSR FAMILY"/>
    <property type="match status" value="1"/>
</dbReference>
<evidence type="ECO:0000256" key="3">
    <source>
        <dbReference type="ARBA" id="ARBA00023163"/>
    </source>
</evidence>
<accession>A0A081P1K4</accession>
<dbReference type="InterPro" id="IPR011991">
    <property type="entry name" value="ArsR-like_HTH"/>
</dbReference>
<dbReference type="PROSITE" id="PS50987">
    <property type="entry name" value="HTH_ARSR_2"/>
    <property type="match status" value="1"/>
</dbReference>
<dbReference type="CDD" id="cd00090">
    <property type="entry name" value="HTH_ARSR"/>
    <property type="match status" value="1"/>
</dbReference>
<dbReference type="PRINTS" id="PR00778">
    <property type="entry name" value="HTHARSR"/>
</dbReference>
<proteinExistence type="predicted"/>
<dbReference type="AlphaFoldDB" id="A0A081P1K4"/>
<dbReference type="InterPro" id="IPR036390">
    <property type="entry name" value="WH_DNA-bd_sf"/>
</dbReference>